<dbReference type="InterPro" id="IPR045886">
    <property type="entry name" value="ThiF/MoeB/HesA"/>
</dbReference>
<dbReference type="Pfam" id="PF00899">
    <property type="entry name" value="ThiF"/>
    <property type="match status" value="1"/>
</dbReference>
<evidence type="ECO:0000259" key="1">
    <source>
        <dbReference type="Pfam" id="PF00899"/>
    </source>
</evidence>
<reference evidence="2" key="1">
    <citation type="submission" date="2020-10" db="EMBL/GenBank/DDBJ databases">
        <authorList>
            <person name="Gilroy R."/>
        </authorList>
    </citation>
    <scope>NUCLEOTIDE SEQUENCE</scope>
    <source>
        <strain evidence="2">11167</strain>
    </source>
</reference>
<dbReference type="GO" id="GO:0008641">
    <property type="term" value="F:ubiquitin-like modifier activating enzyme activity"/>
    <property type="evidence" value="ECO:0007669"/>
    <property type="project" value="InterPro"/>
</dbReference>
<dbReference type="Proteomes" id="UP000823633">
    <property type="component" value="Unassembled WGS sequence"/>
</dbReference>
<gene>
    <name evidence="2" type="ORF">IAC42_04220</name>
</gene>
<feature type="domain" description="THIF-type NAD/FAD binding fold" evidence="1">
    <location>
        <begin position="11"/>
        <end position="239"/>
    </location>
</feature>
<organism evidence="2 3">
    <name type="scientific">Candidatus Aphodenecus pullistercoris</name>
    <dbReference type="NCBI Taxonomy" id="2840669"/>
    <lineage>
        <taxon>Bacteria</taxon>
        <taxon>Pseudomonadati</taxon>
        <taxon>Spirochaetota</taxon>
        <taxon>Spirochaetia</taxon>
        <taxon>Spirochaetales</taxon>
        <taxon>Candidatus Aphodenecus</taxon>
    </lineage>
</organism>
<dbReference type="InterPro" id="IPR035985">
    <property type="entry name" value="Ubiquitin-activating_enz"/>
</dbReference>
<dbReference type="Gene3D" id="3.40.50.720">
    <property type="entry name" value="NAD(P)-binding Rossmann-like Domain"/>
    <property type="match status" value="1"/>
</dbReference>
<dbReference type="PANTHER" id="PTHR43267">
    <property type="entry name" value="TRNA THREONYLCARBAMOYLADENOSINE DEHYDRATASE"/>
    <property type="match status" value="1"/>
</dbReference>
<sequence>MREEFLRLERLLGEECMARLEGAHVLIAGVGAVGGWALEALVRSGLGHVRIVDFDVVMPSNINRQVVAVHSSIGMRKVEAASRRALDINPMLDIEAVECYIDDDNVDELVCGMDLVLDCIDSVKSKVALVRSCQKSGTTLMSSMGAALRRDLGAVRVAPLSKTSGCPLARSVRRLVRKEGLRDDYLTVYSPEPVVFDYSRENEEREDERVKPTLGSMMTVTALFGLSLAHEAIRHIVGPEDFLALH</sequence>
<dbReference type="GO" id="GO:0061504">
    <property type="term" value="P:cyclic threonylcarbamoyladenosine biosynthetic process"/>
    <property type="evidence" value="ECO:0007669"/>
    <property type="project" value="TreeGrafter"/>
</dbReference>
<evidence type="ECO:0000313" key="3">
    <source>
        <dbReference type="Proteomes" id="UP000823633"/>
    </source>
</evidence>
<proteinExistence type="predicted"/>
<comment type="caution">
    <text evidence="2">The sequence shown here is derived from an EMBL/GenBank/DDBJ whole genome shotgun (WGS) entry which is preliminary data.</text>
</comment>
<dbReference type="EMBL" id="JADIMU010000026">
    <property type="protein sequence ID" value="MBO8442945.1"/>
    <property type="molecule type" value="Genomic_DNA"/>
</dbReference>
<accession>A0A9D9E9Z6</accession>
<dbReference type="AlphaFoldDB" id="A0A9D9E9Z6"/>
<dbReference type="InterPro" id="IPR000594">
    <property type="entry name" value="ThiF_NAD_FAD-bd"/>
</dbReference>
<name>A0A9D9E9Z6_9SPIR</name>
<protein>
    <submittedName>
        <fullName evidence="2">tRNA threonylcarbamoyladenosine dehydratase</fullName>
    </submittedName>
</protein>
<dbReference type="PANTHER" id="PTHR43267:SF1">
    <property type="entry name" value="TRNA THREONYLCARBAMOYLADENOSINE DEHYDRATASE"/>
    <property type="match status" value="1"/>
</dbReference>
<evidence type="ECO:0000313" key="2">
    <source>
        <dbReference type="EMBL" id="MBO8442945.1"/>
    </source>
</evidence>
<reference evidence="2" key="2">
    <citation type="journal article" date="2021" name="PeerJ">
        <title>Extensive microbial diversity within the chicken gut microbiome revealed by metagenomics and culture.</title>
        <authorList>
            <person name="Gilroy R."/>
            <person name="Ravi A."/>
            <person name="Getino M."/>
            <person name="Pursley I."/>
            <person name="Horton D.L."/>
            <person name="Alikhan N.F."/>
            <person name="Baker D."/>
            <person name="Gharbi K."/>
            <person name="Hall N."/>
            <person name="Watson M."/>
            <person name="Adriaenssens E.M."/>
            <person name="Foster-Nyarko E."/>
            <person name="Jarju S."/>
            <person name="Secka A."/>
            <person name="Antonio M."/>
            <person name="Oren A."/>
            <person name="Chaudhuri R.R."/>
            <person name="La Ragione R."/>
            <person name="Hildebrand F."/>
            <person name="Pallen M.J."/>
        </authorList>
    </citation>
    <scope>NUCLEOTIDE SEQUENCE</scope>
    <source>
        <strain evidence="2">11167</strain>
    </source>
</reference>
<dbReference type="GO" id="GO:0061503">
    <property type="term" value="F:tRNA threonylcarbamoyladenosine dehydratase"/>
    <property type="evidence" value="ECO:0007669"/>
    <property type="project" value="TreeGrafter"/>
</dbReference>
<dbReference type="SUPFAM" id="SSF69572">
    <property type="entry name" value="Activating enzymes of the ubiquitin-like proteins"/>
    <property type="match status" value="1"/>
</dbReference>
<dbReference type="CDD" id="cd00755">
    <property type="entry name" value="YgdL_like"/>
    <property type="match status" value="1"/>
</dbReference>